<dbReference type="AlphaFoldDB" id="A0A9K3ID26"/>
<name>A0A9K3ID26_HELAN</name>
<protein>
    <submittedName>
        <fullName evidence="2">Uncharacterized protein</fullName>
    </submittedName>
</protein>
<feature type="compositionally biased region" description="Basic and acidic residues" evidence="1">
    <location>
        <begin position="52"/>
        <end position="65"/>
    </location>
</feature>
<feature type="region of interest" description="Disordered" evidence="1">
    <location>
        <begin position="42"/>
        <end position="65"/>
    </location>
</feature>
<dbReference type="Gramene" id="mRNA:HanXRQr2_Chr08g0330871">
    <property type="protein sequence ID" value="mRNA:HanXRQr2_Chr08g0330871"/>
    <property type="gene ID" value="HanXRQr2_Chr08g0330871"/>
</dbReference>
<reference evidence="2" key="1">
    <citation type="journal article" date="2017" name="Nature">
        <title>The sunflower genome provides insights into oil metabolism, flowering and Asterid evolution.</title>
        <authorList>
            <person name="Badouin H."/>
            <person name="Gouzy J."/>
            <person name="Grassa C.J."/>
            <person name="Murat F."/>
            <person name="Staton S.E."/>
            <person name="Cottret L."/>
            <person name="Lelandais-Briere C."/>
            <person name="Owens G.L."/>
            <person name="Carrere S."/>
            <person name="Mayjonade B."/>
            <person name="Legrand L."/>
            <person name="Gill N."/>
            <person name="Kane N.C."/>
            <person name="Bowers J.E."/>
            <person name="Hubner S."/>
            <person name="Bellec A."/>
            <person name="Berard A."/>
            <person name="Berges H."/>
            <person name="Blanchet N."/>
            <person name="Boniface M.C."/>
            <person name="Brunel D."/>
            <person name="Catrice O."/>
            <person name="Chaidir N."/>
            <person name="Claudel C."/>
            <person name="Donnadieu C."/>
            <person name="Faraut T."/>
            <person name="Fievet G."/>
            <person name="Helmstetter N."/>
            <person name="King M."/>
            <person name="Knapp S.J."/>
            <person name="Lai Z."/>
            <person name="Le Paslier M.C."/>
            <person name="Lippi Y."/>
            <person name="Lorenzon L."/>
            <person name="Mandel J.R."/>
            <person name="Marage G."/>
            <person name="Marchand G."/>
            <person name="Marquand E."/>
            <person name="Bret-Mestries E."/>
            <person name="Morien E."/>
            <person name="Nambeesan S."/>
            <person name="Nguyen T."/>
            <person name="Pegot-Espagnet P."/>
            <person name="Pouilly N."/>
            <person name="Raftis F."/>
            <person name="Sallet E."/>
            <person name="Schiex T."/>
            <person name="Thomas J."/>
            <person name="Vandecasteele C."/>
            <person name="Vares D."/>
            <person name="Vear F."/>
            <person name="Vautrin S."/>
            <person name="Crespi M."/>
            <person name="Mangin B."/>
            <person name="Burke J.M."/>
            <person name="Salse J."/>
            <person name="Munos S."/>
            <person name="Vincourt P."/>
            <person name="Rieseberg L.H."/>
            <person name="Langlade N.B."/>
        </authorList>
    </citation>
    <scope>NUCLEOTIDE SEQUENCE</scope>
    <source>
        <tissue evidence="2">Leaves</tissue>
    </source>
</reference>
<evidence type="ECO:0000256" key="1">
    <source>
        <dbReference type="SAM" id="MobiDB-lite"/>
    </source>
</evidence>
<keyword evidence="3" id="KW-1185">Reference proteome</keyword>
<evidence type="ECO:0000313" key="2">
    <source>
        <dbReference type="EMBL" id="KAF5794681.1"/>
    </source>
</evidence>
<comment type="caution">
    <text evidence="2">The sequence shown here is derived from an EMBL/GenBank/DDBJ whole genome shotgun (WGS) entry which is preliminary data.</text>
</comment>
<dbReference type="Proteomes" id="UP000215914">
    <property type="component" value="Unassembled WGS sequence"/>
</dbReference>
<sequence length="139" mass="15876">MLLLAIAEGIVIKKIPSSHSSNVVELVDDDPLNNLECDMERMHAEQHKKKKTKEEKKTKRAEAVECGEKQIKKQKQTRKKGMEKANLIDEGTEEIEIENDDAHLGIYRHYAYYFLSQIDTQTCALFVGPDGECRIPMVS</sequence>
<gene>
    <name evidence="2" type="ORF">HanXRQr2_Chr08g0330871</name>
</gene>
<reference evidence="2" key="2">
    <citation type="submission" date="2020-06" db="EMBL/GenBank/DDBJ databases">
        <title>Helianthus annuus Genome sequencing and assembly Release 2.</title>
        <authorList>
            <person name="Gouzy J."/>
            <person name="Langlade N."/>
            <person name="Munos S."/>
        </authorList>
    </citation>
    <scope>NUCLEOTIDE SEQUENCE</scope>
    <source>
        <tissue evidence="2">Leaves</tissue>
    </source>
</reference>
<accession>A0A9K3ID26</accession>
<evidence type="ECO:0000313" key="3">
    <source>
        <dbReference type="Proteomes" id="UP000215914"/>
    </source>
</evidence>
<dbReference type="EMBL" id="MNCJ02000323">
    <property type="protein sequence ID" value="KAF5794681.1"/>
    <property type="molecule type" value="Genomic_DNA"/>
</dbReference>
<organism evidence="2 3">
    <name type="scientific">Helianthus annuus</name>
    <name type="common">Common sunflower</name>
    <dbReference type="NCBI Taxonomy" id="4232"/>
    <lineage>
        <taxon>Eukaryota</taxon>
        <taxon>Viridiplantae</taxon>
        <taxon>Streptophyta</taxon>
        <taxon>Embryophyta</taxon>
        <taxon>Tracheophyta</taxon>
        <taxon>Spermatophyta</taxon>
        <taxon>Magnoliopsida</taxon>
        <taxon>eudicotyledons</taxon>
        <taxon>Gunneridae</taxon>
        <taxon>Pentapetalae</taxon>
        <taxon>asterids</taxon>
        <taxon>campanulids</taxon>
        <taxon>Asterales</taxon>
        <taxon>Asteraceae</taxon>
        <taxon>Asteroideae</taxon>
        <taxon>Heliantheae alliance</taxon>
        <taxon>Heliantheae</taxon>
        <taxon>Helianthus</taxon>
    </lineage>
</organism>
<proteinExistence type="predicted"/>